<keyword evidence="1" id="KW-0472">Membrane</keyword>
<keyword evidence="1" id="KW-1133">Transmembrane helix</keyword>
<organism evidence="2 3">
    <name type="scientific">Arthrobacter cupressi</name>
    <dbReference type="NCBI Taxonomy" id="1045773"/>
    <lineage>
        <taxon>Bacteria</taxon>
        <taxon>Bacillati</taxon>
        <taxon>Actinomycetota</taxon>
        <taxon>Actinomycetes</taxon>
        <taxon>Micrococcales</taxon>
        <taxon>Micrococcaceae</taxon>
        <taxon>Arthrobacter</taxon>
    </lineage>
</organism>
<gene>
    <name evidence="2" type="ORF">SAMN05216555_10789</name>
</gene>
<evidence type="ECO:0000313" key="2">
    <source>
        <dbReference type="EMBL" id="SDJ11871.1"/>
    </source>
</evidence>
<feature type="transmembrane region" description="Helical" evidence="1">
    <location>
        <begin position="6"/>
        <end position="24"/>
    </location>
</feature>
<keyword evidence="3" id="KW-1185">Reference proteome</keyword>
<protein>
    <submittedName>
        <fullName evidence="2">Uncharacterized protein</fullName>
    </submittedName>
</protein>
<dbReference type="AlphaFoldDB" id="A0A1G8R4G6"/>
<dbReference type="OrthoDB" id="4944493at2"/>
<evidence type="ECO:0000313" key="3">
    <source>
        <dbReference type="Proteomes" id="UP000182130"/>
    </source>
</evidence>
<sequence length="140" mass="15735">MELVGRFLIWLSIVLIAASLATAGRFRFPVKEGSRTDVFFQRLQLLGVVIAAVVELVLPAVTGWRGLPVLAYTAAALHLASLTVYRVKLRAVQGIRPGTTGSHSVNEQDLRRTRWPYQTLFAAGYMILLVYVFTVYRFFF</sequence>
<dbReference type="EMBL" id="FNEI01000007">
    <property type="protein sequence ID" value="SDJ11871.1"/>
    <property type="molecule type" value="Genomic_DNA"/>
</dbReference>
<evidence type="ECO:0000256" key="1">
    <source>
        <dbReference type="SAM" id="Phobius"/>
    </source>
</evidence>
<feature type="transmembrane region" description="Helical" evidence="1">
    <location>
        <begin position="120"/>
        <end position="139"/>
    </location>
</feature>
<name>A0A1G8R4G6_9MICC</name>
<feature type="transmembrane region" description="Helical" evidence="1">
    <location>
        <begin position="45"/>
        <end position="64"/>
    </location>
</feature>
<accession>A0A1G8R4G6</accession>
<dbReference type="Proteomes" id="UP000182130">
    <property type="component" value="Unassembled WGS sequence"/>
</dbReference>
<proteinExistence type="predicted"/>
<keyword evidence="1" id="KW-0812">Transmembrane</keyword>
<reference evidence="3" key="1">
    <citation type="submission" date="2016-10" db="EMBL/GenBank/DDBJ databases">
        <authorList>
            <person name="Varghese N."/>
            <person name="Submissions S."/>
        </authorList>
    </citation>
    <scope>NUCLEOTIDE SEQUENCE [LARGE SCALE GENOMIC DNA]</scope>
    <source>
        <strain evidence="3">CGMCC 1.10783</strain>
    </source>
</reference>